<dbReference type="InterPro" id="IPR029063">
    <property type="entry name" value="SAM-dependent_MTases_sf"/>
</dbReference>
<evidence type="ECO:0000256" key="2">
    <source>
        <dbReference type="ARBA" id="ARBA00005369"/>
    </source>
</evidence>
<name>A0A1M6SII6_9GAMM</name>
<proteinExistence type="inferred from homology"/>
<accession>A0A1M6SII6</accession>
<dbReference type="AlphaFoldDB" id="A0A1M6SII6"/>
<keyword evidence="6 10" id="KW-0489">Methyltransferase</keyword>
<dbReference type="InterPro" id="IPR000682">
    <property type="entry name" value="PCMT"/>
</dbReference>
<dbReference type="GO" id="GO:0004719">
    <property type="term" value="F:protein-L-isoaspartate (D-aspartate) O-methyltransferase activity"/>
    <property type="evidence" value="ECO:0007669"/>
    <property type="project" value="UniProtKB-UniRule"/>
</dbReference>
<dbReference type="GO" id="GO:0032259">
    <property type="term" value="P:methylation"/>
    <property type="evidence" value="ECO:0007669"/>
    <property type="project" value="UniProtKB-KW"/>
</dbReference>
<keyword evidence="8" id="KW-0949">S-adenosyl-L-methionine</keyword>
<evidence type="ECO:0000256" key="7">
    <source>
        <dbReference type="ARBA" id="ARBA00022679"/>
    </source>
</evidence>
<comment type="similarity">
    <text evidence="2">Belongs to the methyltransferase superfamily. L-isoaspartyl/D-aspartyl protein methyltransferase family.</text>
</comment>
<sequence>MFGSGVYSGKRMKSHHELSRYLQQRAVLRSPLLIESFNSIDRKDFVSPGLQDEPYGDHPLAIGAGQTISQPYTVAFMLELLQLEESDRILDIGCGSGWSTALLAQTAKSGFVTGVERVPELLELARSNLKKYQFDNIELQIAGKALGVPGQMFDKILVSAAAEELPQELIQQLNPGGIMVIPVQNDMVVIFKREDGSIEQSNFPGFRFVPLIY</sequence>
<keyword evidence="11" id="KW-1185">Reference proteome</keyword>
<protein>
    <recommendedName>
        <fullName evidence="4 9">Protein-L-isoaspartate O-methyltransferase</fullName>
        <ecNumber evidence="3 9">2.1.1.77</ecNumber>
    </recommendedName>
</protein>
<evidence type="ECO:0000313" key="11">
    <source>
        <dbReference type="Proteomes" id="UP000184497"/>
    </source>
</evidence>
<evidence type="ECO:0000256" key="5">
    <source>
        <dbReference type="ARBA" id="ARBA00022490"/>
    </source>
</evidence>
<dbReference type="PANTHER" id="PTHR11579">
    <property type="entry name" value="PROTEIN-L-ISOASPARTATE O-METHYLTRANSFERASE"/>
    <property type="match status" value="1"/>
</dbReference>
<gene>
    <name evidence="10" type="ORF">SAMN05216369_2067</name>
</gene>
<dbReference type="NCBIfam" id="TIGR00080">
    <property type="entry name" value="pimt"/>
    <property type="match status" value="1"/>
</dbReference>
<evidence type="ECO:0000313" key="10">
    <source>
        <dbReference type="EMBL" id="SHK44457.1"/>
    </source>
</evidence>
<dbReference type="Gene3D" id="3.40.50.150">
    <property type="entry name" value="Vaccinia Virus protein VP39"/>
    <property type="match status" value="1"/>
</dbReference>
<dbReference type="EC" id="2.1.1.77" evidence="3 9"/>
<dbReference type="Proteomes" id="UP000184497">
    <property type="component" value="Unassembled WGS sequence"/>
</dbReference>
<evidence type="ECO:0000256" key="4">
    <source>
        <dbReference type="ARBA" id="ARBA00013346"/>
    </source>
</evidence>
<keyword evidence="7 10" id="KW-0808">Transferase</keyword>
<dbReference type="EMBL" id="FRAQ01000001">
    <property type="protein sequence ID" value="SHK44457.1"/>
    <property type="molecule type" value="Genomic_DNA"/>
</dbReference>
<dbReference type="GO" id="GO:0030091">
    <property type="term" value="P:protein repair"/>
    <property type="evidence" value="ECO:0007669"/>
    <property type="project" value="UniProtKB-UniRule"/>
</dbReference>
<comment type="subcellular location">
    <subcellularLocation>
        <location evidence="1">Cytoplasm</location>
    </subcellularLocation>
</comment>
<dbReference type="GO" id="GO:0005737">
    <property type="term" value="C:cytoplasm"/>
    <property type="evidence" value="ECO:0007669"/>
    <property type="project" value="UniProtKB-SubCell"/>
</dbReference>
<dbReference type="PANTHER" id="PTHR11579:SF0">
    <property type="entry name" value="PROTEIN-L-ISOASPARTATE(D-ASPARTATE) O-METHYLTRANSFERASE"/>
    <property type="match status" value="1"/>
</dbReference>
<evidence type="ECO:0000256" key="8">
    <source>
        <dbReference type="ARBA" id="ARBA00022691"/>
    </source>
</evidence>
<dbReference type="STRING" id="564117.SAMN05216369_2067"/>
<evidence type="ECO:0000256" key="6">
    <source>
        <dbReference type="ARBA" id="ARBA00022603"/>
    </source>
</evidence>
<dbReference type="SUPFAM" id="SSF53335">
    <property type="entry name" value="S-adenosyl-L-methionine-dependent methyltransferases"/>
    <property type="match status" value="1"/>
</dbReference>
<evidence type="ECO:0000256" key="3">
    <source>
        <dbReference type="ARBA" id="ARBA00011890"/>
    </source>
</evidence>
<evidence type="ECO:0000256" key="1">
    <source>
        <dbReference type="ARBA" id="ARBA00004496"/>
    </source>
</evidence>
<evidence type="ECO:0000256" key="9">
    <source>
        <dbReference type="NCBIfam" id="TIGR00080"/>
    </source>
</evidence>
<reference evidence="11" key="1">
    <citation type="submission" date="2016-11" db="EMBL/GenBank/DDBJ databases">
        <authorList>
            <person name="Varghese N."/>
            <person name="Submissions S."/>
        </authorList>
    </citation>
    <scope>NUCLEOTIDE SEQUENCE [LARGE SCALE GENOMIC DNA]</scope>
    <source>
        <strain evidence="11">CGMCC 1.10835</strain>
    </source>
</reference>
<dbReference type="CDD" id="cd02440">
    <property type="entry name" value="AdoMet_MTases"/>
    <property type="match status" value="1"/>
</dbReference>
<keyword evidence="5" id="KW-0963">Cytoplasm</keyword>
<organism evidence="10 11">
    <name type="scientific">Marinobacter antarcticus</name>
    <dbReference type="NCBI Taxonomy" id="564117"/>
    <lineage>
        <taxon>Bacteria</taxon>
        <taxon>Pseudomonadati</taxon>
        <taxon>Pseudomonadota</taxon>
        <taxon>Gammaproteobacteria</taxon>
        <taxon>Pseudomonadales</taxon>
        <taxon>Marinobacteraceae</taxon>
        <taxon>Marinobacter</taxon>
    </lineage>
</organism>
<dbReference type="Pfam" id="PF01135">
    <property type="entry name" value="PCMT"/>
    <property type="match status" value="1"/>
</dbReference>